<dbReference type="OrthoDB" id="9997102at2759"/>
<dbReference type="RefSeq" id="XP_013259443.1">
    <property type="nucleotide sequence ID" value="XM_013403989.1"/>
</dbReference>
<organism evidence="4 5">
    <name type="scientific">Exophiala aquamarina CBS 119918</name>
    <dbReference type="NCBI Taxonomy" id="1182545"/>
    <lineage>
        <taxon>Eukaryota</taxon>
        <taxon>Fungi</taxon>
        <taxon>Dikarya</taxon>
        <taxon>Ascomycota</taxon>
        <taxon>Pezizomycotina</taxon>
        <taxon>Eurotiomycetes</taxon>
        <taxon>Chaetothyriomycetidae</taxon>
        <taxon>Chaetothyriales</taxon>
        <taxon>Herpotrichiellaceae</taxon>
        <taxon>Exophiala</taxon>
    </lineage>
</organism>
<dbReference type="PANTHER" id="PTHR42748">
    <property type="entry name" value="NITROGEN METABOLITE REPRESSION PROTEIN NMRA FAMILY MEMBER"/>
    <property type="match status" value="1"/>
</dbReference>
<gene>
    <name evidence="4" type="ORF">A1O9_07043</name>
</gene>
<keyword evidence="5" id="KW-1185">Reference proteome</keyword>
<evidence type="ECO:0000313" key="4">
    <source>
        <dbReference type="EMBL" id="KEF56853.1"/>
    </source>
</evidence>
<dbReference type="InterPro" id="IPR036291">
    <property type="entry name" value="NAD(P)-bd_dom_sf"/>
</dbReference>
<dbReference type="Gene3D" id="3.40.50.720">
    <property type="entry name" value="NAD(P)-binding Rossmann-like Domain"/>
    <property type="match status" value="1"/>
</dbReference>
<dbReference type="SUPFAM" id="SSF51735">
    <property type="entry name" value="NAD(P)-binding Rossmann-fold domains"/>
    <property type="match status" value="1"/>
</dbReference>
<evidence type="ECO:0000259" key="3">
    <source>
        <dbReference type="Pfam" id="PF05368"/>
    </source>
</evidence>
<reference evidence="4 5" key="1">
    <citation type="submission" date="2013-03" db="EMBL/GenBank/DDBJ databases">
        <title>The Genome Sequence of Exophiala aquamarina CBS 119918.</title>
        <authorList>
            <consortium name="The Broad Institute Genomics Platform"/>
            <person name="Cuomo C."/>
            <person name="de Hoog S."/>
            <person name="Gorbushina A."/>
            <person name="Walker B."/>
            <person name="Young S.K."/>
            <person name="Zeng Q."/>
            <person name="Gargeya S."/>
            <person name="Fitzgerald M."/>
            <person name="Haas B."/>
            <person name="Abouelleil A."/>
            <person name="Allen A.W."/>
            <person name="Alvarado L."/>
            <person name="Arachchi H.M."/>
            <person name="Berlin A.M."/>
            <person name="Chapman S.B."/>
            <person name="Gainer-Dewar J."/>
            <person name="Goldberg J."/>
            <person name="Griggs A."/>
            <person name="Gujja S."/>
            <person name="Hansen M."/>
            <person name="Howarth C."/>
            <person name="Imamovic A."/>
            <person name="Ireland A."/>
            <person name="Larimer J."/>
            <person name="McCowan C."/>
            <person name="Murphy C."/>
            <person name="Pearson M."/>
            <person name="Poon T.W."/>
            <person name="Priest M."/>
            <person name="Roberts A."/>
            <person name="Saif S."/>
            <person name="Shea T."/>
            <person name="Sisk P."/>
            <person name="Sykes S."/>
            <person name="Wortman J."/>
            <person name="Nusbaum C."/>
            <person name="Birren B."/>
        </authorList>
    </citation>
    <scope>NUCLEOTIDE SEQUENCE [LARGE SCALE GENOMIC DNA]</scope>
    <source>
        <strain evidence="4 5">CBS 119918</strain>
    </source>
</reference>
<dbReference type="GeneID" id="25281957"/>
<dbReference type="HOGENOM" id="CLU_007383_8_4_1"/>
<dbReference type="STRING" id="1182545.A0A072PC48"/>
<proteinExistence type="inferred from homology"/>
<evidence type="ECO:0000256" key="1">
    <source>
        <dbReference type="ARBA" id="ARBA00006328"/>
    </source>
</evidence>
<comment type="caution">
    <text evidence="4">The sequence shown here is derived from an EMBL/GenBank/DDBJ whole genome shotgun (WGS) entry which is preliminary data.</text>
</comment>
<dbReference type="InterPro" id="IPR008030">
    <property type="entry name" value="NmrA-like"/>
</dbReference>
<dbReference type="PANTHER" id="PTHR42748:SF7">
    <property type="entry name" value="NMRA LIKE REDOX SENSOR 1-RELATED"/>
    <property type="match status" value="1"/>
</dbReference>
<dbReference type="AlphaFoldDB" id="A0A072PC48"/>
<protein>
    <recommendedName>
        <fullName evidence="3">NmrA-like domain-containing protein</fullName>
    </recommendedName>
</protein>
<keyword evidence="2" id="KW-0521">NADP</keyword>
<dbReference type="EMBL" id="AMGV01000005">
    <property type="protein sequence ID" value="KEF56853.1"/>
    <property type="molecule type" value="Genomic_DNA"/>
</dbReference>
<dbReference type="GO" id="GO:0005634">
    <property type="term" value="C:nucleus"/>
    <property type="evidence" value="ECO:0007669"/>
    <property type="project" value="TreeGrafter"/>
</dbReference>
<comment type="similarity">
    <text evidence="1">Belongs to the NmrA-type oxidoreductase family.</text>
</comment>
<dbReference type="Proteomes" id="UP000027920">
    <property type="component" value="Unassembled WGS sequence"/>
</dbReference>
<name>A0A072PC48_9EURO</name>
<dbReference type="Gene3D" id="3.90.25.10">
    <property type="entry name" value="UDP-galactose 4-epimerase, domain 1"/>
    <property type="match status" value="1"/>
</dbReference>
<dbReference type="InterPro" id="IPR051164">
    <property type="entry name" value="NmrA-like_oxidored"/>
</dbReference>
<evidence type="ECO:0000313" key="5">
    <source>
        <dbReference type="Proteomes" id="UP000027920"/>
    </source>
</evidence>
<dbReference type="VEuPathDB" id="FungiDB:A1O9_07043"/>
<dbReference type="CDD" id="cd05251">
    <property type="entry name" value="NmrA_like_SDR_a"/>
    <property type="match status" value="1"/>
</dbReference>
<feature type="domain" description="NmrA-like" evidence="3">
    <location>
        <begin position="2"/>
        <end position="246"/>
    </location>
</feature>
<accession>A0A072PC48</accession>
<dbReference type="Pfam" id="PF05368">
    <property type="entry name" value="NmrA"/>
    <property type="match status" value="1"/>
</dbReference>
<evidence type="ECO:0000256" key="2">
    <source>
        <dbReference type="ARBA" id="ARBA00022857"/>
    </source>
</evidence>
<sequence length="304" mass="33720">MARTVLITGATGKQGGAVINSLLAAKADFDILAVTRDTTSNSAQKLAQKSSKIKLVTGDLNNVDDIFKKAKEVASSPIWGVYSVQVVPTKAGDNSEEIQGKALVDAAAKNSVKHFVYSSVDRGGEKSAINPTNVPHFIHKHNVEQHLFVKAKETGMSYTILRPVAFFENLVPGFVGKIFPTVWQMRLKKPLQLIATSDIGYFGAEAFLKPEEWRNRSISLAGDELTLAQFRAIFKQKTGQDLPSTFRIFGALILWLSKDFSLMFNWFQTDGYAVDIGELRKIRPELKDFGAWLEKDSQFNTRST</sequence>